<sequence length="116" mass="13039">MSDATIFVRFTFAGFHRWAGAPAGRSYLADRHRHLFHVEVRMQVAHDDREVEFHDLQDEARVIFEAFSVNGHFGSHSCEMLGRELGSALVEHYQRPVSVIVSEDGECGAQVEVAPA</sequence>
<evidence type="ECO:0000313" key="1">
    <source>
        <dbReference type="EMBL" id="OSJ31572.1"/>
    </source>
</evidence>
<dbReference type="AlphaFoldDB" id="A0A1Y2JNM0"/>
<proteinExistence type="predicted"/>
<reference evidence="1 2" key="1">
    <citation type="submission" date="2017-03" db="EMBL/GenBank/DDBJ databases">
        <title>Whole genome sequences of fourteen strains of Bradyrhizobium canariense and one strain of Bradyrhizobium japonicum isolated from Lupinus (Papilionoideae: Genisteae) species in Algeria.</title>
        <authorList>
            <person name="Crovadore J."/>
            <person name="Chekireb D."/>
            <person name="Brachmann A."/>
            <person name="Chablais R."/>
            <person name="Cochard B."/>
            <person name="Lefort F."/>
        </authorList>
    </citation>
    <scope>NUCLEOTIDE SEQUENCE [LARGE SCALE GENOMIC DNA]</scope>
    <source>
        <strain evidence="1 2">UBMA197</strain>
    </source>
</reference>
<gene>
    <name evidence="1" type="ORF">BSZ19_22060</name>
</gene>
<evidence type="ECO:0008006" key="3">
    <source>
        <dbReference type="Google" id="ProtNLM"/>
    </source>
</evidence>
<accession>A0A1Y2JNM0</accession>
<dbReference type="RefSeq" id="WP_085401676.1">
    <property type="nucleotide sequence ID" value="NZ_NAFL01000255.1"/>
</dbReference>
<name>A0A1Y2JNM0_BRAJP</name>
<dbReference type="EMBL" id="NAFL01000255">
    <property type="protein sequence ID" value="OSJ31572.1"/>
    <property type="molecule type" value="Genomic_DNA"/>
</dbReference>
<dbReference type="Proteomes" id="UP000193335">
    <property type="component" value="Unassembled WGS sequence"/>
</dbReference>
<organism evidence="1 2">
    <name type="scientific">Bradyrhizobium japonicum</name>
    <dbReference type="NCBI Taxonomy" id="375"/>
    <lineage>
        <taxon>Bacteria</taxon>
        <taxon>Pseudomonadati</taxon>
        <taxon>Pseudomonadota</taxon>
        <taxon>Alphaproteobacteria</taxon>
        <taxon>Hyphomicrobiales</taxon>
        <taxon>Nitrobacteraceae</taxon>
        <taxon>Bradyrhizobium</taxon>
    </lineage>
</organism>
<comment type="caution">
    <text evidence="1">The sequence shown here is derived from an EMBL/GenBank/DDBJ whole genome shotgun (WGS) entry which is preliminary data.</text>
</comment>
<evidence type="ECO:0000313" key="2">
    <source>
        <dbReference type="Proteomes" id="UP000193335"/>
    </source>
</evidence>
<protein>
    <recommendedName>
        <fullName evidence="3">Queuosine biosynthesis protein QueD</fullName>
    </recommendedName>
</protein>